<dbReference type="OrthoDB" id="345237at2"/>
<organism evidence="2 3">
    <name type="scientific">Sphingorhabdus wooponensis</name>
    <dbReference type="NCBI Taxonomy" id="940136"/>
    <lineage>
        <taxon>Bacteria</taxon>
        <taxon>Pseudomonadati</taxon>
        <taxon>Pseudomonadota</taxon>
        <taxon>Alphaproteobacteria</taxon>
        <taxon>Sphingomonadales</taxon>
        <taxon>Sphingomonadaceae</taxon>
        <taxon>Sphingorhabdus</taxon>
    </lineage>
</organism>
<feature type="transmembrane region" description="Helical" evidence="1">
    <location>
        <begin position="6"/>
        <end position="24"/>
    </location>
</feature>
<feature type="transmembrane region" description="Helical" evidence="1">
    <location>
        <begin position="88"/>
        <end position="106"/>
    </location>
</feature>
<dbReference type="Proteomes" id="UP000268553">
    <property type="component" value="Unassembled WGS sequence"/>
</dbReference>
<protein>
    <submittedName>
        <fullName evidence="2">DUF4281 domain-containing protein</fullName>
    </submittedName>
</protein>
<accession>A0A3R8R5V0</accession>
<gene>
    <name evidence="2" type="ORF">D7D48_07320</name>
</gene>
<dbReference type="AlphaFoldDB" id="A0A3R8R5V0"/>
<keyword evidence="1" id="KW-0812">Transmembrane</keyword>
<name>A0A3R8R5V0_9SPHN</name>
<keyword evidence="1" id="KW-1133">Transmembrane helix</keyword>
<evidence type="ECO:0000256" key="1">
    <source>
        <dbReference type="SAM" id="Phobius"/>
    </source>
</evidence>
<keyword evidence="1" id="KW-0472">Membrane</keyword>
<reference evidence="2 3" key="1">
    <citation type="submission" date="2018-12" db="EMBL/GenBank/DDBJ databases">
        <authorList>
            <person name="Kim S.-J."/>
            <person name="Jung G.-Y."/>
        </authorList>
    </citation>
    <scope>NUCLEOTIDE SEQUENCE [LARGE SCALE GENOMIC DNA]</scope>
    <source>
        <strain evidence="2 3">03SU3-P</strain>
    </source>
</reference>
<dbReference type="Pfam" id="PF14108">
    <property type="entry name" value="ABA4-like"/>
    <property type="match status" value="1"/>
</dbReference>
<sequence length="155" mass="16794">MNWDMIFGLANVWALLGWVILAFAPKRARVVPLVFFAGVVLLACLYAGLIIPLMAGVISDGGPTGRPPADFTTLAGVMALFDSPGGATIGWIHYLAFDLFVGIWIARNADAHKISRWFQIPILFFTLMAGPIGLLLYLLLRQLAGEKPENAVLPS</sequence>
<dbReference type="EMBL" id="RWJI01000001">
    <property type="protein sequence ID" value="RRQ52629.1"/>
    <property type="molecule type" value="Genomic_DNA"/>
</dbReference>
<proteinExistence type="predicted"/>
<comment type="caution">
    <text evidence="2">The sequence shown here is derived from an EMBL/GenBank/DDBJ whole genome shotgun (WGS) entry which is preliminary data.</text>
</comment>
<feature type="transmembrane region" description="Helical" evidence="1">
    <location>
        <begin position="118"/>
        <end position="140"/>
    </location>
</feature>
<keyword evidence="3" id="KW-1185">Reference proteome</keyword>
<evidence type="ECO:0000313" key="3">
    <source>
        <dbReference type="Proteomes" id="UP000268553"/>
    </source>
</evidence>
<feature type="transmembrane region" description="Helical" evidence="1">
    <location>
        <begin position="31"/>
        <end position="58"/>
    </location>
</feature>
<dbReference type="InterPro" id="IPR025461">
    <property type="entry name" value="ABA4-like"/>
</dbReference>
<evidence type="ECO:0000313" key="2">
    <source>
        <dbReference type="EMBL" id="RRQ52629.1"/>
    </source>
</evidence>